<comment type="caution">
    <text evidence="1">The sequence shown here is derived from an EMBL/GenBank/DDBJ whole genome shotgun (WGS) entry which is preliminary data.</text>
</comment>
<evidence type="ECO:0000313" key="2">
    <source>
        <dbReference type="Proteomes" id="UP000015530"/>
    </source>
</evidence>
<name>T0L9J5_COLGC</name>
<dbReference type="HOGENOM" id="CLU_3438353_0_0_1"/>
<dbReference type="EMBL" id="AMYD01002644">
    <property type="protein sequence ID" value="EQB48326.1"/>
    <property type="molecule type" value="Genomic_DNA"/>
</dbReference>
<gene>
    <name evidence="1" type="ORF">CGLO_12450</name>
</gene>
<sequence>MAELLEEEID</sequence>
<reference evidence="2" key="1">
    <citation type="journal article" date="2013" name="Mol. Plant Microbe Interact.">
        <title>Global aspects of pacC regulation of pathogenicity genes in Colletotrichum gloeosporioides as revealed by transcriptome analysis.</title>
        <authorList>
            <person name="Alkan N."/>
            <person name="Meng X."/>
            <person name="Friedlander G."/>
            <person name="Reuveni E."/>
            <person name="Sukno S."/>
            <person name="Sherman A."/>
            <person name="Thon M."/>
            <person name="Fluhr R."/>
            <person name="Prusky D."/>
        </authorList>
    </citation>
    <scope>NUCLEOTIDE SEQUENCE [LARGE SCALE GENOMIC DNA]</scope>
    <source>
        <strain evidence="2">Cg-14</strain>
    </source>
</reference>
<dbReference type="Proteomes" id="UP000015530">
    <property type="component" value="Unassembled WGS sequence"/>
</dbReference>
<organism evidence="1 2">
    <name type="scientific">Colletotrichum gloeosporioides (strain Cg-14)</name>
    <name type="common">Anthracnose fungus</name>
    <name type="synonym">Glomerella cingulata</name>
    <dbReference type="NCBI Taxonomy" id="1237896"/>
    <lineage>
        <taxon>Eukaryota</taxon>
        <taxon>Fungi</taxon>
        <taxon>Dikarya</taxon>
        <taxon>Ascomycota</taxon>
        <taxon>Pezizomycotina</taxon>
        <taxon>Sordariomycetes</taxon>
        <taxon>Hypocreomycetidae</taxon>
        <taxon>Glomerellales</taxon>
        <taxon>Glomerellaceae</taxon>
        <taxon>Colletotrichum</taxon>
        <taxon>Colletotrichum gloeosporioides species complex</taxon>
    </lineage>
</organism>
<protein>
    <submittedName>
        <fullName evidence="1">Uncharacterized protein</fullName>
    </submittedName>
</protein>
<proteinExistence type="predicted"/>
<accession>T0L9J5</accession>
<evidence type="ECO:0000313" key="1">
    <source>
        <dbReference type="EMBL" id="EQB48326.1"/>
    </source>
</evidence>